<evidence type="ECO:0000313" key="1">
    <source>
        <dbReference type="EnsemblPlants" id="AVESA.00010b.r2.4CG1286610.1.CDS"/>
    </source>
</evidence>
<protein>
    <submittedName>
        <fullName evidence="1">Uncharacterized protein</fullName>
    </submittedName>
</protein>
<dbReference type="Proteomes" id="UP001732700">
    <property type="component" value="Chromosome 4C"/>
</dbReference>
<name>A0ACD5WSP5_AVESA</name>
<evidence type="ECO:0000313" key="2">
    <source>
        <dbReference type="Proteomes" id="UP001732700"/>
    </source>
</evidence>
<accession>A0ACD5WSP5</accession>
<organism evidence="1 2">
    <name type="scientific">Avena sativa</name>
    <name type="common">Oat</name>
    <dbReference type="NCBI Taxonomy" id="4498"/>
    <lineage>
        <taxon>Eukaryota</taxon>
        <taxon>Viridiplantae</taxon>
        <taxon>Streptophyta</taxon>
        <taxon>Embryophyta</taxon>
        <taxon>Tracheophyta</taxon>
        <taxon>Spermatophyta</taxon>
        <taxon>Magnoliopsida</taxon>
        <taxon>Liliopsida</taxon>
        <taxon>Poales</taxon>
        <taxon>Poaceae</taxon>
        <taxon>BOP clade</taxon>
        <taxon>Pooideae</taxon>
        <taxon>Poodae</taxon>
        <taxon>Poeae</taxon>
        <taxon>Poeae Chloroplast Group 1 (Aveneae type)</taxon>
        <taxon>Aveninae</taxon>
        <taxon>Avena</taxon>
    </lineage>
</organism>
<reference evidence="1" key="1">
    <citation type="submission" date="2021-05" db="EMBL/GenBank/DDBJ databases">
        <authorList>
            <person name="Scholz U."/>
            <person name="Mascher M."/>
            <person name="Fiebig A."/>
        </authorList>
    </citation>
    <scope>NUCLEOTIDE SEQUENCE [LARGE SCALE GENOMIC DNA]</scope>
</reference>
<reference evidence="1" key="2">
    <citation type="submission" date="2025-09" db="UniProtKB">
        <authorList>
            <consortium name="EnsemblPlants"/>
        </authorList>
    </citation>
    <scope>IDENTIFICATION</scope>
</reference>
<proteinExistence type="predicted"/>
<sequence length="383" mass="44068">MGEPSKDSSVEKLCESMQRMLTQLMEQAQVKVGTTSSEVQKVVLEPNPVKLIGPSNYFSWARNASLVLESHGLHKYLNEDEKKPEEIPQEQWEQNQKRVMVWLLSSMEKSVREQVENFKTTAEIWKCIEKQFFGKSNKMQVSRILHDMTHIKQDQKTVTEYAGELKKLYRDLEFFRPFKPHDPRDLLLLREWFEPLLVQVFLEGLNPEFNLRSEMIWAATDWPTLEQAITSILEEETRLASKDSTTQLHGDNRAALTQARTSSACNSDPANANRFGYKKRSRVVCDHCKKLGHVKKDCFELVGYPPGWQQRQINKYNMANNHDKKQERAHFTSSTEGLSPIALQALEEFKAKLMSASTEGPHEASSSSGKEGSEVGKDTWDWN</sequence>
<dbReference type="EnsemblPlants" id="AVESA.00010b.r2.4CG1286610.1">
    <property type="protein sequence ID" value="AVESA.00010b.r2.4CG1286610.1.CDS"/>
    <property type="gene ID" value="AVESA.00010b.r2.4CG1286610"/>
</dbReference>
<keyword evidence="2" id="KW-1185">Reference proteome</keyword>